<accession>A0A5B7DXB7</accession>
<dbReference type="AlphaFoldDB" id="A0A5B7DXB7"/>
<dbReference type="EMBL" id="VSRR010001492">
    <property type="protein sequence ID" value="MPC25667.1"/>
    <property type="molecule type" value="Genomic_DNA"/>
</dbReference>
<proteinExistence type="predicted"/>
<dbReference type="Proteomes" id="UP000324222">
    <property type="component" value="Unassembled WGS sequence"/>
</dbReference>
<protein>
    <submittedName>
        <fullName evidence="1">Uncharacterized protein</fullName>
    </submittedName>
</protein>
<evidence type="ECO:0000313" key="2">
    <source>
        <dbReference type="Proteomes" id="UP000324222"/>
    </source>
</evidence>
<sequence>METRPSSEGANFLTVDRLHQMVRIAEDMVDERATAVPTRFQLVFCAQSCARRRQVGYLSELDKKFRKLWHWEVLGVASLAWESGGGQEEDERR</sequence>
<evidence type="ECO:0000313" key="1">
    <source>
        <dbReference type="EMBL" id="MPC25667.1"/>
    </source>
</evidence>
<name>A0A5B7DXB7_PORTR</name>
<keyword evidence="2" id="KW-1185">Reference proteome</keyword>
<gene>
    <name evidence="1" type="ORF">E2C01_018788</name>
</gene>
<comment type="caution">
    <text evidence="1">The sequence shown here is derived from an EMBL/GenBank/DDBJ whole genome shotgun (WGS) entry which is preliminary data.</text>
</comment>
<reference evidence="1 2" key="1">
    <citation type="submission" date="2019-05" db="EMBL/GenBank/DDBJ databases">
        <title>Another draft genome of Portunus trituberculatus and its Hox gene families provides insights of decapod evolution.</title>
        <authorList>
            <person name="Jeong J.-H."/>
            <person name="Song I."/>
            <person name="Kim S."/>
            <person name="Choi T."/>
            <person name="Kim D."/>
            <person name="Ryu S."/>
            <person name="Kim W."/>
        </authorList>
    </citation>
    <scope>NUCLEOTIDE SEQUENCE [LARGE SCALE GENOMIC DNA]</scope>
    <source>
        <tissue evidence="1">Muscle</tissue>
    </source>
</reference>
<organism evidence="1 2">
    <name type="scientific">Portunus trituberculatus</name>
    <name type="common">Swimming crab</name>
    <name type="synonym">Neptunus trituberculatus</name>
    <dbReference type="NCBI Taxonomy" id="210409"/>
    <lineage>
        <taxon>Eukaryota</taxon>
        <taxon>Metazoa</taxon>
        <taxon>Ecdysozoa</taxon>
        <taxon>Arthropoda</taxon>
        <taxon>Crustacea</taxon>
        <taxon>Multicrustacea</taxon>
        <taxon>Malacostraca</taxon>
        <taxon>Eumalacostraca</taxon>
        <taxon>Eucarida</taxon>
        <taxon>Decapoda</taxon>
        <taxon>Pleocyemata</taxon>
        <taxon>Brachyura</taxon>
        <taxon>Eubrachyura</taxon>
        <taxon>Portunoidea</taxon>
        <taxon>Portunidae</taxon>
        <taxon>Portuninae</taxon>
        <taxon>Portunus</taxon>
    </lineage>
</organism>